<accession>A0A2I1DTX2</accession>
<feature type="region of interest" description="Disordered" evidence="1">
    <location>
        <begin position="95"/>
        <end position="130"/>
    </location>
</feature>
<dbReference type="Proteomes" id="UP000232722">
    <property type="component" value="Unassembled WGS sequence"/>
</dbReference>
<reference evidence="3 4" key="3">
    <citation type="submission" date="2017-10" db="EMBL/GenBank/DDBJ databases">
        <title>Extensive intraspecific genome diversity in a model arbuscular mycorrhizal fungus.</title>
        <authorList>
            <person name="Chen E.C.H."/>
            <person name="Morin E."/>
            <person name="Baudet D."/>
            <person name="Noel J."/>
            <person name="Ndikumana S."/>
            <person name="Charron P."/>
            <person name="St-Onge C."/>
            <person name="Giorgi J."/>
            <person name="Grigoriev I.V."/>
            <person name="Roux C."/>
            <person name="Martin F.M."/>
            <person name="Corradi N."/>
        </authorList>
    </citation>
    <scope>NUCLEOTIDE SEQUENCE [LARGE SCALE GENOMIC DNA]</scope>
    <source>
        <strain evidence="3 4">A1</strain>
    </source>
</reference>
<dbReference type="AlphaFoldDB" id="A0A2I1DTX2"/>
<dbReference type="EMBL" id="LLXJ01001260">
    <property type="protein sequence ID" value="PKC03043.1"/>
    <property type="molecule type" value="Genomic_DNA"/>
</dbReference>
<evidence type="ECO:0000256" key="1">
    <source>
        <dbReference type="SAM" id="MobiDB-lite"/>
    </source>
</evidence>
<proteinExistence type="predicted"/>
<dbReference type="EMBL" id="LLXH01001945">
    <property type="protein sequence ID" value="PKC57036.1"/>
    <property type="molecule type" value="Genomic_DNA"/>
</dbReference>
<evidence type="ECO:0000313" key="3">
    <source>
        <dbReference type="EMBL" id="PKC57036.1"/>
    </source>
</evidence>
<dbReference type="Proteomes" id="UP000232688">
    <property type="component" value="Unassembled WGS sequence"/>
</dbReference>
<protein>
    <submittedName>
        <fullName evidence="2">Uncharacterized protein</fullName>
    </submittedName>
</protein>
<gene>
    <name evidence="3" type="ORF">RhiirA1_401703</name>
    <name evidence="2" type="ORF">RhiirA5_380477</name>
</gene>
<comment type="caution">
    <text evidence="2">The sequence shown here is derived from an EMBL/GenBank/DDBJ whole genome shotgun (WGS) entry which is preliminary data.</text>
</comment>
<name>A0A2I1DTX2_9GLOM</name>
<sequence length="130" mass="14786">MAQLDQIELTNDMPVSTQAQLMEMEIHENVEHQSIDVEHNNYNIKHQLEDTLPESSTKNSNMSFTKLNAKATPYIPKEKGCTVTFAKMTFRNLDIGSNHDTFPTPPSNRQKVNTTKRIVSNSKAQPVKKK</sequence>
<feature type="compositionally biased region" description="Polar residues" evidence="1">
    <location>
        <begin position="107"/>
        <end position="124"/>
    </location>
</feature>
<dbReference type="VEuPathDB" id="FungiDB:RhiirA1_401703"/>
<organism evidence="2 5">
    <name type="scientific">Rhizophagus irregularis</name>
    <dbReference type="NCBI Taxonomy" id="588596"/>
    <lineage>
        <taxon>Eukaryota</taxon>
        <taxon>Fungi</taxon>
        <taxon>Fungi incertae sedis</taxon>
        <taxon>Mucoromycota</taxon>
        <taxon>Glomeromycotina</taxon>
        <taxon>Glomeromycetes</taxon>
        <taxon>Glomerales</taxon>
        <taxon>Glomeraceae</taxon>
        <taxon>Rhizophagus</taxon>
    </lineage>
</organism>
<evidence type="ECO:0000313" key="2">
    <source>
        <dbReference type="EMBL" id="PKC03043.1"/>
    </source>
</evidence>
<evidence type="ECO:0000313" key="5">
    <source>
        <dbReference type="Proteomes" id="UP000232722"/>
    </source>
</evidence>
<dbReference type="OrthoDB" id="2329514at2759"/>
<evidence type="ECO:0000313" key="4">
    <source>
        <dbReference type="Proteomes" id="UP000232688"/>
    </source>
</evidence>
<reference evidence="2 5" key="2">
    <citation type="submission" date="2017-09" db="EMBL/GenBank/DDBJ databases">
        <title>Extensive intraspecific genome diversity in a model arbuscular mycorrhizal fungus.</title>
        <authorList>
            <person name="Chen E.C."/>
            <person name="Morin E."/>
            <person name="Beaudet D."/>
            <person name="Noel J."/>
            <person name="Ndikumana S."/>
            <person name="Charron P."/>
            <person name="St-Onge C."/>
            <person name="Giorgi J."/>
            <person name="Grigoriev I.V."/>
            <person name="Roux C."/>
            <person name="Martin F.M."/>
            <person name="Corradi N."/>
        </authorList>
    </citation>
    <scope>NUCLEOTIDE SEQUENCE [LARGE SCALE GENOMIC DNA]</scope>
    <source>
        <strain evidence="2 5">A5</strain>
    </source>
</reference>
<reference evidence="3 4" key="4">
    <citation type="submission" date="2017-10" db="EMBL/GenBank/DDBJ databases">
        <title>Genome analyses suggest a sexual origin of heterokaryosis in a supposedly ancient asexual fungus.</title>
        <authorList>
            <person name="Corradi N."/>
            <person name="Sedzielewska K."/>
            <person name="Noel J."/>
            <person name="Charron P."/>
            <person name="Farinelli L."/>
            <person name="Marton T."/>
            <person name="Kruger M."/>
            <person name="Pelin A."/>
            <person name="Brachmann A."/>
            <person name="Corradi N."/>
        </authorList>
    </citation>
    <scope>NUCLEOTIDE SEQUENCE [LARGE SCALE GENOMIC DNA]</scope>
    <source>
        <strain evidence="3 4">A1</strain>
    </source>
</reference>
<dbReference type="VEuPathDB" id="FungiDB:FUN_012053"/>
<reference evidence="2 5" key="1">
    <citation type="submission" date="2016-04" db="EMBL/GenBank/DDBJ databases">
        <title>Genome analyses suggest a sexual origin of heterokaryosis in a supposedly ancient asexual fungus.</title>
        <authorList>
            <person name="Ropars J."/>
            <person name="Sedzielewska K."/>
            <person name="Noel J."/>
            <person name="Charron P."/>
            <person name="Farinelli L."/>
            <person name="Marton T."/>
            <person name="Kruger M."/>
            <person name="Pelin A."/>
            <person name="Brachmann A."/>
            <person name="Corradi N."/>
        </authorList>
    </citation>
    <scope>NUCLEOTIDE SEQUENCE [LARGE SCALE GENOMIC DNA]</scope>
    <source>
        <strain evidence="2 5">A5</strain>
    </source>
</reference>